<evidence type="ECO:0000313" key="4">
    <source>
        <dbReference type="Proteomes" id="UP000235746"/>
    </source>
</evidence>
<dbReference type="GeneID" id="69651142"/>
<name>A0A2J6UJ09_9VIBR</name>
<proteinExistence type="predicted"/>
<dbReference type="Proteomes" id="UP000239763">
    <property type="component" value="Unassembled WGS sequence"/>
</dbReference>
<dbReference type="Proteomes" id="UP000235746">
    <property type="component" value="Unassembled WGS sequence"/>
</dbReference>
<dbReference type="EMBL" id="MCYL01000013">
    <property type="protein sequence ID" value="PML57020.1"/>
    <property type="molecule type" value="Genomic_DNA"/>
</dbReference>
<evidence type="ECO:0000256" key="1">
    <source>
        <dbReference type="SAM" id="Phobius"/>
    </source>
</evidence>
<feature type="transmembrane region" description="Helical" evidence="1">
    <location>
        <begin position="148"/>
        <end position="164"/>
    </location>
</feature>
<dbReference type="EMBL" id="MCSB01000002">
    <property type="protein sequence ID" value="PME32940.1"/>
    <property type="molecule type" value="Genomic_DNA"/>
</dbReference>
<keyword evidence="5" id="KW-1185">Reference proteome</keyword>
<reference evidence="3" key="3">
    <citation type="submission" date="2016-07" db="EMBL/GenBank/DDBJ databases">
        <authorList>
            <person name="Wan K."/>
            <person name="Booth B."/>
            <person name="Spirohn K."/>
            <person name="Hao T."/>
            <person name="Hu Y."/>
            <person name="Calderwood M."/>
            <person name="Hill D."/>
            <person name="Mohr S."/>
            <person name="Vidal M."/>
            <person name="Celniker S."/>
            <person name="Perrimon N."/>
        </authorList>
    </citation>
    <scope>NUCLEOTIDE SEQUENCE</scope>
    <source>
        <strain evidence="3">10N.261.51.B8</strain>
    </source>
</reference>
<dbReference type="RefSeq" id="WP_102295471.1">
    <property type="nucleotide sequence ID" value="NZ_CAWQOO010001564.1"/>
</dbReference>
<feature type="transmembrane region" description="Helical" evidence="1">
    <location>
        <begin position="122"/>
        <end position="141"/>
    </location>
</feature>
<reference evidence="2" key="2">
    <citation type="submission" date="2016-07" db="EMBL/GenBank/DDBJ databases">
        <authorList>
            <person name="Kauffman K."/>
            <person name="Arevalo P."/>
            <person name="Polz M.F."/>
        </authorList>
    </citation>
    <scope>NUCLEOTIDE SEQUENCE</scope>
    <source>
        <strain evidence="2">10N.286.55.E1</strain>
    </source>
</reference>
<evidence type="ECO:0000313" key="5">
    <source>
        <dbReference type="Proteomes" id="UP000239763"/>
    </source>
</evidence>
<reference evidence="3 5" key="4">
    <citation type="journal article" date="2018" name="Nature">
        <title>A major lineage of non-tailed dsDNA viruses as unrecognized killers of marine bacteria.</title>
        <authorList>
            <person name="Kauffman K.M."/>
            <person name="Hussain F.A."/>
            <person name="Yang J."/>
            <person name="Arevalo P."/>
            <person name="Brown J.M."/>
            <person name="Chang W.K."/>
            <person name="VanInsberghe D."/>
            <person name="Elsherbini J."/>
            <person name="Sharma R.S."/>
            <person name="Cutler M.B."/>
            <person name="Kelly L."/>
            <person name="Polz M.F."/>
        </authorList>
    </citation>
    <scope>NUCLEOTIDE SEQUENCE</scope>
    <source>
        <strain evidence="3">10N.261.51.B8</strain>
        <strain evidence="2 5">10N.286.55.E1</strain>
    </source>
</reference>
<keyword evidence="1" id="KW-0812">Transmembrane</keyword>
<sequence>MRIDWNLPPFRAGFLGGLDKFIGPGATSAEKNLQLYVPFIAGALIAAYANHAELGWSWGQYLAAVLLTIDMLGGVITNATSSAKRWFHREGEGFKQHMTFIAIHFIQLTVFSWLFLDLNLMWVAVTGGYMMLACALVLKTALYLQRPVALILYTVSLIISLYVVESPTGLEWFLPVFYLKLLISHILREEPYRPENEAV</sequence>
<evidence type="ECO:0000313" key="3">
    <source>
        <dbReference type="EMBL" id="PML57020.1"/>
    </source>
</evidence>
<keyword evidence="1" id="KW-1133">Transmembrane helix</keyword>
<feature type="transmembrane region" description="Helical" evidence="1">
    <location>
        <begin position="58"/>
        <end position="77"/>
    </location>
</feature>
<dbReference type="AlphaFoldDB" id="A0A2J6UJ09"/>
<feature type="transmembrane region" description="Helical" evidence="1">
    <location>
        <begin position="98"/>
        <end position="116"/>
    </location>
</feature>
<keyword evidence="1" id="KW-0472">Membrane</keyword>
<gene>
    <name evidence="3" type="ORF">BCT74_05115</name>
    <name evidence="2" type="ORF">BCV38_03945</name>
</gene>
<organism evidence="3 4">
    <name type="scientific">Vibrio lentus</name>
    <dbReference type="NCBI Taxonomy" id="136468"/>
    <lineage>
        <taxon>Bacteria</taxon>
        <taxon>Pseudomonadati</taxon>
        <taxon>Pseudomonadota</taxon>
        <taxon>Gammaproteobacteria</taxon>
        <taxon>Vibrionales</taxon>
        <taxon>Vibrionaceae</taxon>
        <taxon>Vibrio</taxon>
    </lineage>
</organism>
<reference evidence="4" key="1">
    <citation type="submission" date="2016-07" db="EMBL/GenBank/DDBJ databases">
        <title>Nontailed viruses are major unrecognized killers of bacteria in the ocean.</title>
        <authorList>
            <person name="Kauffman K."/>
            <person name="Hussain F."/>
            <person name="Yang J."/>
            <person name="Arevalo P."/>
            <person name="Brown J."/>
            <person name="Cutler M."/>
            <person name="Kelly L."/>
            <person name="Polz M.F."/>
        </authorList>
    </citation>
    <scope>NUCLEOTIDE SEQUENCE [LARGE SCALE GENOMIC DNA]</scope>
    <source>
        <strain evidence="4">10N.261.51.B8</strain>
    </source>
</reference>
<protein>
    <submittedName>
        <fullName evidence="3">Uncharacterized protein</fullName>
    </submittedName>
</protein>
<comment type="caution">
    <text evidence="3">The sequence shown here is derived from an EMBL/GenBank/DDBJ whole genome shotgun (WGS) entry which is preliminary data.</text>
</comment>
<accession>A0A2J6UJ09</accession>
<evidence type="ECO:0000313" key="2">
    <source>
        <dbReference type="EMBL" id="PME32940.1"/>
    </source>
</evidence>